<dbReference type="EMBL" id="LHUR01000029">
    <property type="protein sequence ID" value="KOA19062.1"/>
    <property type="molecule type" value="Genomic_DNA"/>
</dbReference>
<dbReference type="InterPro" id="IPR006343">
    <property type="entry name" value="DnaB/C_C"/>
</dbReference>
<reference evidence="4" key="1">
    <citation type="submission" date="2015-08" db="EMBL/GenBank/DDBJ databases">
        <title>Genome sequence of the strict anaerobe Clostridium homopropionicum LuHBu1 (DSM 5847T).</title>
        <authorList>
            <person name="Poehlein A."/>
            <person name="Beck M."/>
            <person name="Schiel-Bengelsdorf B."/>
            <person name="Bengelsdorf F.R."/>
            <person name="Daniel R."/>
            <person name="Duerre P."/>
        </authorList>
    </citation>
    <scope>NUCLEOTIDE SEQUENCE [LARGE SCALE GENOMIC DNA]</scope>
    <source>
        <strain evidence="4">DSM 5847</strain>
    </source>
</reference>
<evidence type="ECO:0000256" key="1">
    <source>
        <dbReference type="ARBA" id="ARBA00093462"/>
    </source>
</evidence>
<dbReference type="RefSeq" id="WP_052222058.1">
    <property type="nucleotide sequence ID" value="NZ_LHUR01000029.1"/>
</dbReference>
<name>A0A0L6Z7W7_9CLOT</name>
<dbReference type="SUPFAM" id="SSF158499">
    <property type="entry name" value="DnaD domain-like"/>
    <property type="match status" value="1"/>
</dbReference>
<dbReference type="InterPro" id="IPR034829">
    <property type="entry name" value="DnaD-like_sf"/>
</dbReference>
<keyword evidence="4" id="KW-1185">Reference proteome</keyword>
<comment type="similarity">
    <text evidence="1">Belongs to the DnaB/DnaD family.</text>
</comment>
<dbReference type="Proteomes" id="UP000037043">
    <property type="component" value="Unassembled WGS sequence"/>
</dbReference>
<evidence type="ECO:0000313" key="4">
    <source>
        <dbReference type="Proteomes" id="UP000037043"/>
    </source>
</evidence>
<comment type="caution">
    <text evidence="3">The sequence shown here is derived from an EMBL/GenBank/DDBJ whole genome shotgun (WGS) entry which is preliminary data.</text>
</comment>
<dbReference type="Pfam" id="PF07261">
    <property type="entry name" value="DnaB_2"/>
    <property type="match status" value="1"/>
</dbReference>
<organism evidence="3 4">
    <name type="scientific">Clostridium homopropionicum DSM 5847</name>
    <dbReference type="NCBI Taxonomy" id="1121318"/>
    <lineage>
        <taxon>Bacteria</taxon>
        <taxon>Bacillati</taxon>
        <taxon>Bacillota</taxon>
        <taxon>Clostridia</taxon>
        <taxon>Eubacteriales</taxon>
        <taxon>Clostridiaceae</taxon>
        <taxon>Clostridium</taxon>
    </lineage>
</organism>
<dbReference type="AlphaFoldDB" id="A0A0L6Z7W7"/>
<gene>
    <name evidence="3" type="ORF">CLHOM_25570</name>
</gene>
<accession>A0A0L6Z7W7</accession>
<proteinExistence type="inferred from homology"/>
<dbReference type="NCBIfam" id="TIGR01446">
    <property type="entry name" value="DnaD_dom"/>
    <property type="match status" value="1"/>
</dbReference>
<evidence type="ECO:0000313" key="3">
    <source>
        <dbReference type="EMBL" id="KOA19062.1"/>
    </source>
</evidence>
<feature type="domain" description="DnaB/C C-terminal" evidence="2">
    <location>
        <begin position="25"/>
        <end position="81"/>
    </location>
</feature>
<dbReference type="STRING" id="36844.SAMN04488501_12338"/>
<protein>
    <submittedName>
        <fullName evidence="3">Replication initiation and membrane attachment</fullName>
    </submittedName>
</protein>
<dbReference type="PATRIC" id="fig|1121318.3.peg.2575"/>
<sequence length="319" mass="37218">MIDEQIEVEKIIEYYKREIDSNNEQIETIINNFLNRIDCSVITLAVDYAILKNKKEASFIIDTLNQWIRFGLTTTDKVKDHLGLSSTSSNSLSNSEEAYCMIEDIEKDEIIRSLKKKIGNRIGIEKELLDLFKEVEPKVVTLCIDYCSKNKKASLPSFMKTINEWKAAGLTTSEKVEIFLHDNNINLNYTSKNIKPNNVVDSKNKKTGLKVSKSDFGKVNTMEDRFNGKIIKEVVKKTVFNEDSFNQIEYYYRKYFNDDNNEVANIREFCSEIDNSIIFRSLVYAKSINKNNYKYLESFVHRLKEKNIFTLQELNNYLN</sequence>
<evidence type="ECO:0000259" key="2">
    <source>
        <dbReference type="Pfam" id="PF07261"/>
    </source>
</evidence>